<keyword evidence="3 4" id="KW-0663">Pyridoxal phosphate</keyword>
<sequence length="364" mass="38703">MGEEEAEAVAAVVRSGWVAQGPRVAEFEAAFAGRVGAAHGVAASSCTTALHLALLLAGVGPGDEVVVPSLSFIATANVVRHAGGRVVFADVDPVTANMTAKDVEVALTPRTRAVILVDQGGIPADLDAVRALCDPRGITVIEDAACAAGSVYKDRPVGAGAELAAWSFHPRKLLTTGEGGMLTLHDEAVARRARRLREHGMSVSAADRHGSARVVIEEYDETGFNYRMTDMQAALGLVQLTRLDAVIARRRELAERYRRLFAEVPGLACAGDPPHGLTNYQSFWITLPDGFPVGRDALLQLMLDAGISARRGIMAAHREPAYADVPADLPVTDRFTTRSLVLPLFHDMTHAQQDRVVEAVAGHA</sequence>
<dbReference type="OrthoDB" id="9804264at2"/>
<dbReference type="InterPro" id="IPR015422">
    <property type="entry name" value="PyrdxlP-dep_Trfase_small"/>
</dbReference>
<keyword evidence="6" id="KW-1185">Reference proteome</keyword>
<feature type="modified residue" description="N6-(pyridoxal phosphate)lysine" evidence="3">
    <location>
        <position position="172"/>
    </location>
</feature>
<name>A0A4V2YVP7_9ACTN</name>
<comment type="cofactor">
    <cofactor evidence="1">
        <name>pyridoxal 5'-phosphate</name>
        <dbReference type="ChEBI" id="CHEBI:597326"/>
    </cofactor>
</comment>
<dbReference type="GO" id="GO:0000271">
    <property type="term" value="P:polysaccharide biosynthetic process"/>
    <property type="evidence" value="ECO:0007669"/>
    <property type="project" value="TreeGrafter"/>
</dbReference>
<dbReference type="AlphaFoldDB" id="A0A4V2YVP7"/>
<comment type="caution">
    <text evidence="5">The sequence shown here is derived from an EMBL/GenBank/DDBJ whole genome shotgun (WGS) entry which is preliminary data.</text>
</comment>
<organism evidence="5 6">
    <name type="scientific">Actinomadura rubrisoli</name>
    <dbReference type="NCBI Taxonomy" id="2530368"/>
    <lineage>
        <taxon>Bacteria</taxon>
        <taxon>Bacillati</taxon>
        <taxon>Actinomycetota</taxon>
        <taxon>Actinomycetes</taxon>
        <taxon>Streptosporangiales</taxon>
        <taxon>Thermomonosporaceae</taxon>
        <taxon>Actinomadura</taxon>
    </lineage>
</organism>
<protein>
    <submittedName>
        <fullName evidence="5">DegT/DnrJ/EryC1/StrS family aminotransferase</fullName>
    </submittedName>
</protein>
<dbReference type="InterPro" id="IPR000653">
    <property type="entry name" value="DegT/StrS_aminotransferase"/>
</dbReference>
<dbReference type="PANTHER" id="PTHR30244">
    <property type="entry name" value="TRANSAMINASE"/>
    <property type="match status" value="1"/>
</dbReference>
<dbReference type="InterPro" id="IPR015424">
    <property type="entry name" value="PyrdxlP-dep_Trfase"/>
</dbReference>
<dbReference type="CDD" id="cd00616">
    <property type="entry name" value="AHBA_syn"/>
    <property type="match status" value="1"/>
</dbReference>
<dbReference type="Gene3D" id="3.40.640.10">
    <property type="entry name" value="Type I PLP-dependent aspartate aminotransferase-like (Major domain)"/>
    <property type="match status" value="1"/>
</dbReference>
<dbReference type="EMBL" id="SMKU01000125">
    <property type="protein sequence ID" value="TDD82377.1"/>
    <property type="molecule type" value="Genomic_DNA"/>
</dbReference>
<evidence type="ECO:0000256" key="2">
    <source>
        <dbReference type="PIRSR" id="PIRSR000390-1"/>
    </source>
</evidence>
<dbReference type="PANTHER" id="PTHR30244:SF34">
    <property type="entry name" value="DTDP-4-AMINO-4,6-DIDEOXYGALACTOSE TRANSAMINASE"/>
    <property type="match status" value="1"/>
</dbReference>
<keyword evidence="5" id="KW-0808">Transferase</keyword>
<evidence type="ECO:0000313" key="6">
    <source>
        <dbReference type="Proteomes" id="UP000294513"/>
    </source>
</evidence>
<keyword evidence="5" id="KW-0032">Aminotransferase</keyword>
<reference evidence="5 6" key="1">
    <citation type="submission" date="2019-03" db="EMBL/GenBank/DDBJ databases">
        <title>Draft genome sequences of novel Actinobacteria.</title>
        <authorList>
            <person name="Sahin N."/>
            <person name="Ay H."/>
            <person name="Saygin H."/>
        </authorList>
    </citation>
    <scope>NUCLEOTIDE SEQUENCE [LARGE SCALE GENOMIC DNA]</scope>
    <source>
        <strain evidence="5 6">H3C3</strain>
    </source>
</reference>
<dbReference type="GO" id="GO:0008483">
    <property type="term" value="F:transaminase activity"/>
    <property type="evidence" value="ECO:0007669"/>
    <property type="project" value="UniProtKB-KW"/>
</dbReference>
<dbReference type="Proteomes" id="UP000294513">
    <property type="component" value="Unassembled WGS sequence"/>
</dbReference>
<dbReference type="PIRSF" id="PIRSF000390">
    <property type="entry name" value="PLP_StrS"/>
    <property type="match status" value="1"/>
</dbReference>
<dbReference type="InterPro" id="IPR015421">
    <property type="entry name" value="PyrdxlP-dep_Trfase_major"/>
</dbReference>
<dbReference type="Gene3D" id="3.90.1150.10">
    <property type="entry name" value="Aspartate Aminotransferase, domain 1"/>
    <property type="match status" value="1"/>
</dbReference>
<comment type="similarity">
    <text evidence="4">Belongs to the DegT/DnrJ/EryC1 family.</text>
</comment>
<gene>
    <name evidence="5" type="ORF">E1298_22760</name>
</gene>
<feature type="active site" description="Proton acceptor" evidence="2">
    <location>
        <position position="172"/>
    </location>
</feature>
<dbReference type="Pfam" id="PF01041">
    <property type="entry name" value="DegT_DnrJ_EryC1"/>
    <property type="match status" value="1"/>
</dbReference>
<evidence type="ECO:0000256" key="3">
    <source>
        <dbReference type="PIRSR" id="PIRSR000390-2"/>
    </source>
</evidence>
<evidence type="ECO:0000313" key="5">
    <source>
        <dbReference type="EMBL" id="TDD82377.1"/>
    </source>
</evidence>
<dbReference type="GO" id="GO:0030170">
    <property type="term" value="F:pyridoxal phosphate binding"/>
    <property type="evidence" value="ECO:0007669"/>
    <property type="project" value="TreeGrafter"/>
</dbReference>
<evidence type="ECO:0000256" key="1">
    <source>
        <dbReference type="ARBA" id="ARBA00001933"/>
    </source>
</evidence>
<dbReference type="SUPFAM" id="SSF53383">
    <property type="entry name" value="PLP-dependent transferases"/>
    <property type="match status" value="1"/>
</dbReference>
<proteinExistence type="inferred from homology"/>
<evidence type="ECO:0000256" key="4">
    <source>
        <dbReference type="RuleBase" id="RU004508"/>
    </source>
</evidence>
<accession>A0A4V2YVP7</accession>